<keyword evidence="2" id="KW-1185">Reference proteome</keyword>
<sequence length="184" mass="21147">MSSPAQESWRAALEHNRDVIMKVSGLDVLPSELEKELIGAHHWICEAGKNIARAPRDTAKQDKAKEQDEVVRTQATEIKRLNIKPERPRVIICSLTTIHRTRLLLYVAHSQSPSRHDITYIHHHQGVESRRICLSVSQSFHPQRYAALEQEEGRNLTLVLIEVSLARTLSNHPRPYKLRPIKRP</sequence>
<organism evidence="1 2">
    <name type="scientific">Ceraceosorus bombacis</name>
    <dbReference type="NCBI Taxonomy" id="401625"/>
    <lineage>
        <taxon>Eukaryota</taxon>
        <taxon>Fungi</taxon>
        <taxon>Dikarya</taxon>
        <taxon>Basidiomycota</taxon>
        <taxon>Ustilaginomycotina</taxon>
        <taxon>Exobasidiomycetes</taxon>
        <taxon>Ceraceosorales</taxon>
        <taxon>Ceraceosoraceae</taxon>
        <taxon>Ceraceosorus</taxon>
    </lineage>
</organism>
<dbReference type="AlphaFoldDB" id="A0A0P1BR21"/>
<reference evidence="1 2" key="1">
    <citation type="submission" date="2014-09" db="EMBL/GenBank/DDBJ databases">
        <authorList>
            <person name="Magalhaes I.L.F."/>
            <person name="Oliveira U."/>
            <person name="Santos F.R."/>
            <person name="Vidigal T.H.D.A."/>
            <person name="Brescovit A.D."/>
            <person name="Santos A.J."/>
        </authorList>
    </citation>
    <scope>NUCLEOTIDE SEQUENCE [LARGE SCALE GENOMIC DNA]</scope>
</reference>
<name>A0A0P1BR21_9BASI</name>
<evidence type="ECO:0000313" key="1">
    <source>
        <dbReference type="EMBL" id="CEH18976.1"/>
    </source>
</evidence>
<dbReference type="Proteomes" id="UP000054845">
    <property type="component" value="Unassembled WGS sequence"/>
</dbReference>
<proteinExistence type="predicted"/>
<dbReference type="OrthoDB" id="10538635at2759"/>
<protein>
    <submittedName>
        <fullName evidence="1">Uncharacterized protein</fullName>
    </submittedName>
</protein>
<accession>A0A0P1BR21</accession>
<evidence type="ECO:0000313" key="2">
    <source>
        <dbReference type="Proteomes" id="UP000054845"/>
    </source>
</evidence>
<dbReference type="EMBL" id="CCYA01000276">
    <property type="protein sequence ID" value="CEH18976.1"/>
    <property type="molecule type" value="Genomic_DNA"/>
</dbReference>